<evidence type="ECO:0000313" key="1">
    <source>
        <dbReference type="EnsemblMetazoa" id="GAUT007057-PA"/>
    </source>
</evidence>
<keyword evidence="2" id="KW-1185">Reference proteome</keyword>
<sequence>MFDKDTMEEEVTNETTHTCTILRKAANSDVINVLTRLTLSSAMSTSYILHQLRILQSYETLFALRCNKDDALPIGYQQCSERRIYLDDALVKYAVILRTRLHQLTPPSTGTVSLPVHLSHAIVAFRDLLRGGSLHY</sequence>
<proteinExistence type="predicted"/>
<dbReference type="Proteomes" id="UP000078200">
    <property type="component" value="Unassembled WGS sequence"/>
</dbReference>
<dbReference type="EnsemblMetazoa" id="GAUT007057-RA">
    <property type="protein sequence ID" value="GAUT007057-PA"/>
    <property type="gene ID" value="GAUT007057"/>
</dbReference>
<dbReference type="AlphaFoldDB" id="A0A1A9UJN8"/>
<reference evidence="1" key="1">
    <citation type="submission" date="2020-05" db="UniProtKB">
        <authorList>
            <consortium name="EnsemblMetazoa"/>
        </authorList>
    </citation>
    <scope>IDENTIFICATION</scope>
    <source>
        <strain evidence="1">TTRI</strain>
    </source>
</reference>
<accession>A0A1A9UJN8</accession>
<protein>
    <submittedName>
        <fullName evidence="1">Uncharacterized protein</fullName>
    </submittedName>
</protein>
<organism evidence="1 2">
    <name type="scientific">Glossina austeni</name>
    <name type="common">Savannah tsetse fly</name>
    <dbReference type="NCBI Taxonomy" id="7395"/>
    <lineage>
        <taxon>Eukaryota</taxon>
        <taxon>Metazoa</taxon>
        <taxon>Ecdysozoa</taxon>
        <taxon>Arthropoda</taxon>
        <taxon>Hexapoda</taxon>
        <taxon>Insecta</taxon>
        <taxon>Pterygota</taxon>
        <taxon>Neoptera</taxon>
        <taxon>Endopterygota</taxon>
        <taxon>Diptera</taxon>
        <taxon>Brachycera</taxon>
        <taxon>Muscomorpha</taxon>
        <taxon>Hippoboscoidea</taxon>
        <taxon>Glossinidae</taxon>
        <taxon>Glossina</taxon>
    </lineage>
</organism>
<evidence type="ECO:0000313" key="2">
    <source>
        <dbReference type="Proteomes" id="UP000078200"/>
    </source>
</evidence>
<dbReference type="VEuPathDB" id="VectorBase:GAUT007057"/>
<name>A0A1A9UJN8_GLOAU</name>